<dbReference type="GO" id="GO:0003995">
    <property type="term" value="F:acyl-CoA dehydrogenase activity"/>
    <property type="evidence" value="ECO:0007669"/>
    <property type="project" value="InterPro"/>
</dbReference>
<accession>U2S7V7</accession>
<gene>
    <name evidence="3" type="ORF">HMPREF0682_2267</name>
</gene>
<keyword evidence="4" id="KW-1185">Reference proteome</keyword>
<dbReference type="Pfam" id="PF05893">
    <property type="entry name" value="LuxC"/>
    <property type="match status" value="1"/>
</dbReference>
<dbReference type="Proteomes" id="UP000017052">
    <property type="component" value="Unassembled WGS sequence"/>
</dbReference>
<protein>
    <recommendedName>
        <fullName evidence="2">Acyl-CoA reductase</fullName>
        <ecNumber evidence="2">1.2.1.50</ecNumber>
    </recommendedName>
</protein>
<dbReference type="InterPro" id="IPR008670">
    <property type="entry name" value="CoA_reduct_LuxC"/>
</dbReference>
<dbReference type="InterPro" id="IPR016161">
    <property type="entry name" value="Ald_DH/histidinol_DH"/>
</dbReference>
<sequence>MSAKEFALPIIVNGRLLYPHELPAEEVLTLRYESGAQLSIPRFTREHLAEMRREAAEIDAELAEIPVRDVISFLGRVGDRWDRRDLEGRMIVRRHAHQVTKFSELILESDYSTIDHFLAQRFHLYDQIESEFGDQRIFDEWIPVQMGYRRAFPRGLALHYLVGNLPLASCYSLIRSMVSKNRTIAKLPSRDPVTPIGLAMAVIEVDPAHPVSRSLSLAYWPRDDEVGLECMIEADTACVWGGDAALAAVKRAISPGVPLAEYGPKWSASVIDLDQVAAQDAAMRVVDDAYFYDQEACFNTQRVFVKGNVQDFLPALQESCERFVKNVPYLSHNADIMAHRSMTLREAMFMGYQVLQGDDWGIVVLPLDSPLRHPLARTIFVHQVDDVADVAKCLDRRNSQTLSVYPWSLTHEHRDAWARAGADRIVELGWSKQPREGFTHDGTLGGLCKTPDFNLR</sequence>
<keyword evidence="1 2" id="KW-0521">NADP</keyword>
<proteinExistence type="inferred from homology"/>
<keyword evidence="2" id="KW-0560">Oxidoreductase</keyword>
<reference evidence="3" key="1">
    <citation type="submission" date="2013-08" db="EMBL/GenBank/DDBJ databases">
        <authorList>
            <person name="Durkin A.S."/>
            <person name="Haft D.R."/>
            <person name="McCorrison J."/>
            <person name="Torralba M."/>
            <person name="Gillis M."/>
            <person name="Haft D.H."/>
            <person name="Methe B."/>
            <person name="Sutton G."/>
            <person name="Nelson K.E."/>
        </authorList>
    </citation>
    <scope>NUCLEOTIDE SEQUENCE [LARGE SCALE GENOMIC DNA]</scope>
    <source>
        <strain evidence="3">F0233</strain>
    </source>
</reference>
<comment type="caution">
    <text evidence="3">The sequence shown here is derived from an EMBL/GenBank/DDBJ whole genome shotgun (WGS) entry which is preliminary data.</text>
</comment>
<dbReference type="AlphaFoldDB" id="U2S7V7"/>
<dbReference type="GeneID" id="95358957"/>
<evidence type="ECO:0000313" key="3">
    <source>
        <dbReference type="EMBL" id="ERK61733.1"/>
    </source>
</evidence>
<dbReference type="GO" id="GO:0050062">
    <property type="term" value="F:long-chain-fatty-acyl-CoA reductase activity"/>
    <property type="evidence" value="ECO:0007669"/>
    <property type="project" value="UniProtKB-EC"/>
</dbReference>
<evidence type="ECO:0000256" key="1">
    <source>
        <dbReference type="ARBA" id="ARBA00022857"/>
    </source>
</evidence>
<evidence type="ECO:0000256" key="2">
    <source>
        <dbReference type="PIRNR" id="PIRNR009414"/>
    </source>
</evidence>
<evidence type="ECO:0000313" key="4">
    <source>
        <dbReference type="Proteomes" id="UP000017052"/>
    </source>
</evidence>
<dbReference type="EC" id="1.2.1.50" evidence="2"/>
<name>U2S7V7_9ACTN</name>
<dbReference type="EMBL" id="ACVN02000044">
    <property type="protein sequence ID" value="ERK61733.1"/>
    <property type="molecule type" value="Genomic_DNA"/>
</dbReference>
<organism evidence="3 4">
    <name type="scientific">Propionibacterium acidifaciens F0233</name>
    <dbReference type="NCBI Taxonomy" id="553198"/>
    <lineage>
        <taxon>Bacteria</taxon>
        <taxon>Bacillati</taxon>
        <taxon>Actinomycetota</taxon>
        <taxon>Actinomycetes</taxon>
        <taxon>Propionibacteriales</taxon>
        <taxon>Propionibacteriaceae</taxon>
        <taxon>Propionibacterium</taxon>
    </lineage>
</organism>
<dbReference type="RefSeq" id="WP_021796444.1">
    <property type="nucleotide sequence ID" value="NZ_ACVN02000044.1"/>
</dbReference>
<dbReference type="GO" id="GO:0008218">
    <property type="term" value="P:bioluminescence"/>
    <property type="evidence" value="ECO:0007669"/>
    <property type="project" value="InterPro"/>
</dbReference>
<comment type="similarity">
    <text evidence="2">Belongs to the LuxC family.</text>
</comment>
<comment type="catalytic activity">
    <reaction evidence="2">
        <text>a long-chain fatty aldehyde + NADP(+) + CoA = a long-chain fatty acyl-CoA + NADPH + H(+)</text>
        <dbReference type="Rhea" id="RHEA:15437"/>
        <dbReference type="ChEBI" id="CHEBI:15378"/>
        <dbReference type="ChEBI" id="CHEBI:17176"/>
        <dbReference type="ChEBI" id="CHEBI:57287"/>
        <dbReference type="ChEBI" id="CHEBI:57783"/>
        <dbReference type="ChEBI" id="CHEBI:58349"/>
        <dbReference type="ChEBI" id="CHEBI:83139"/>
        <dbReference type="EC" id="1.2.1.50"/>
    </reaction>
</comment>
<dbReference type="OrthoDB" id="580775at2"/>
<dbReference type="PIRSF" id="PIRSF009414">
    <property type="entry name" value="LuxC"/>
    <property type="match status" value="1"/>
</dbReference>
<dbReference type="SUPFAM" id="SSF53720">
    <property type="entry name" value="ALDH-like"/>
    <property type="match status" value="1"/>
</dbReference>